<dbReference type="PANTHER" id="PTHR48022">
    <property type="entry name" value="PLASTIDIC GLUCOSE TRANSPORTER 4"/>
    <property type="match status" value="1"/>
</dbReference>
<dbReference type="PANTHER" id="PTHR48022:SF2">
    <property type="entry name" value="PLASTIDIC GLUCOSE TRANSPORTER 4"/>
    <property type="match status" value="1"/>
</dbReference>
<dbReference type="AlphaFoldDB" id="A0A1L9S8P6"/>
<dbReference type="EMBL" id="KV878351">
    <property type="protein sequence ID" value="OJJ43529.1"/>
    <property type="molecule type" value="Genomic_DNA"/>
</dbReference>
<keyword evidence="3 6" id="KW-0812">Transmembrane</keyword>
<dbReference type="VEuPathDB" id="FungiDB:ASPZODRAFT_135987"/>
<sequence>MAVQLQSTLLGLEGQFLSSLIGNQAFCRVMGRYSPSSHAYAISPWVLSLWAGVFGLGQIIGQLVTASLADRWGRRFALYFTLFCVYVGVAVELASGSHNDFTGAKILMGFASGALQAAVPTFVSEVAPSEARGFFIGLAAFALSFGSLVGSLALYAADKRYSEDNLGWRIPLAVGLAAPTVSLVLQLFLLPESPAWLVVRGRMVEARASLAWLYPTLTDRQLDEQLDLLVYTVQREEVKTSFLHCFDQSNRRRTFVSLFPQVAGNFTGTQLVGSYTTYFFEKAGLKSALRSNVIVTCLGLAGTILAFFVVDNKRVGRLTLILVGVIVSSLTMLGVGLIETASHGSISQQAGYGAVFLIALYNFTSSMGPGVAGISYVGESSALRLRAKTAAVALATNVLVGTVCNVVLPYLIDALHMKSGYVFFGFGVVCTVIVVLYIPDLTGRSYAEIDDLFKHT</sequence>
<dbReference type="GO" id="GO:0016020">
    <property type="term" value="C:membrane"/>
    <property type="evidence" value="ECO:0007669"/>
    <property type="project" value="UniProtKB-SubCell"/>
</dbReference>
<name>A0A1L9S8P6_9EURO</name>
<feature type="transmembrane region" description="Helical" evidence="6">
    <location>
        <begin position="135"/>
        <end position="156"/>
    </location>
</feature>
<reference evidence="9" key="1">
    <citation type="journal article" date="2017" name="Genome Biol.">
        <title>Comparative genomics reveals high biological diversity and specific adaptations in the industrially and medically important fungal genus Aspergillus.</title>
        <authorList>
            <person name="de Vries R.P."/>
            <person name="Riley R."/>
            <person name="Wiebenga A."/>
            <person name="Aguilar-Osorio G."/>
            <person name="Amillis S."/>
            <person name="Uchima C.A."/>
            <person name="Anderluh G."/>
            <person name="Asadollahi M."/>
            <person name="Askin M."/>
            <person name="Barry K."/>
            <person name="Battaglia E."/>
            <person name="Bayram O."/>
            <person name="Benocci T."/>
            <person name="Braus-Stromeyer S.A."/>
            <person name="Caldana C."/>
            <person name="Canovas D."/>
            <person name="Cerqueira G.C."/>
            <person name="Chen F."/>
            <person name="Chen W."/>
            <person name="Choi C."/>
            <person name="Clum A."/>
            <person name="Dos Santos R.A."/>
            <person name="Damasio A.R."/>
            <person name="Diallinas G."/>
            <person name="Emri T."/>
            <person name="Fekete E."/>
            <person name="Flipphi M."/>
            <person name="Freyberg S."/>
            <person name="Gallo A."/>
            <person name="Gournas C."/>
            <person name="Habgood R."/>
            <person name="Hainaut M."/>
            <person name="Harispe M.L."/>
            <person name="Henrissat B."/>
            <person name="Hilden K.S."/>
            <person name="Hope R."/>
            <person name="Hossain A."/>
            <person name="Karabika E."/>
            <person name="Karaffa L."/>
            <person name="Karanyi Z."/>
            <person name="Krasevec N."/>
            <person name="Kuo A."/>
            <person name="Kusch H."/>
            <person name="LaButti K."/>
            <person name="Lagendijk E.L."/>
            <person name="Lapidus A."/>
            <person name="Levasseur A."/>
            <person name="Lindquist E."/>
            <person name="Lipzen A."/>
            <person name="Logrieco A.F."/>
            <person name="MacCabe A."/>
            <person name="Maekelae M.R."/>
            <person name="Malavazi I."/>
            <person name="Melin P."/>
            <person name="Meyer V."/>
            <person name="Mielnichuk N."/>
            <person name="Miskei M."/>
            <person name="Molnar A.P."/>
            <person name="Mule G."/>
            <person name="Ngan C.Y."/>
            <person name="Orejas M."/>
            <person name="Orosz E."/>
            <person name="Ouedraogo J.P."/>
            <person name="Overkamp K.M."/>
            <person name="Park H.-S."/>
            <person name="Perrone G."/>
            <person name="Piumi F."/>
            <person name="Punt P.J."/>
            <person name="Ram A.F."/>
            <person name="Ramon A."/>
            <person name="Rauscher S."/>
            <person name="Record E."/>
            <person name="Riano-Pachon D.M."/>
            <person name="Robert V."/>
            <person name="Roehrig J."/>
            <person name="Ruller R."/>
            <person name="Salamov A."/>
            <person name="Salih N.S."/>
            <person name="Samson R.A."/>
            <person name="Sandor E."/>
            <person name="Sanguinetti M."/>
            <person name="Schuetze T."/>
            <person name="Sepcic K."/>
            <person name="Shelest E."/>
            <person name="Sherlock G."/>
            <person name="Sophianopoulou V."/>
            <person name="Squina F.M."/>
            <person name="Sun H."/>
            <person name="Susca A."/>
            <person name="Todd R.B."/>
            <person name="Tsang A."/>
            <person name="Unkles S.E."/>
            <person name="van de Wiele N."/>
            <person name="van Rossen-Uffink D."/>
            <person name="Oliveira J.V."/>
            <person name="Vesth T.C."/>
            <person name="Visser J."/>
            <person name="Yu J.-H."/>
            <person name="Zhou M."/>
            <person name="Andersen M.R."/>
            <person name="Archer D.B."/>
            <person name="Baker S.E."/>
            <person name="Benoit I."/>
            <person name="Brakhage A.A."/>
            <person name="Braus G.H."/>
            <person name="Fischer R."/>
            <person name="Frisvad J.C."/>
            <person name="Goldman G.H."/>
            <person name="Houbraken J."/>
            <person name="Oakley B."/>
            <person name="Pocsi I."/>
            <person name="Scazzocchio C."/>
            <person name="Seiboth B."/>
            <person name="vanKuyk P.A."/>
            <person name="Wortman J."/>
            <person name="Dyer P.S."/>
            <person name="Grigoriev I.V."/>
        </authorList>
    </citation>
    <scope>NUCLEOTIDE SEQUENCE [LARGE SCALE GENOMIC DNA]</scope>
    <source>
        <strain evidence="9">CBS 506.65</strain>
    </source>
</reference>
<feature type="transmembrane region" description="Helical" evidence="6">
    <location>
        <begin position="106"/>
        <end position="123"/>
    </location>
</feature>
<evidence type="ECO:0000313" key="8">
    <source>
        <dbReference type="EMBL" id="OJJ43529.1"/>
    </source>
</evidence>
<dbReference type="InterPro" id="IPR005828">
    <property type="entry name" value="MFS_sugar_transport-like"/>
</dbReference>
<dbReference type="Pfam" id="PF00083">
    <property type="entry name" value="Sugar_tr"/>
    <property type="match status" value="1"/>
</dbReference>
<dbReference type="InterPro" id="IPR050360">
    <property type="entry name" value="MFS_Sugar_Transporters"/>
</dbReference>
<keyword evidence="5 6" id="KW-0472">Membrane</keyword>
<feature type="transmembrane region" description="Helical" evidence="6">
    <location>
        <begin position="419"/>
        <end position="438"/>
    </location>
</feature>
<dbReference type="InterPro" id="IPR020846">
    <property type="entry name" value="MFS_dom"/>
</dbReference>
<dbReference type="PROSITE" id="PS50850">
    <property type="entry name" value="MFS"/>
    <property type="match status" value="1"/>
</dbReference>
<evidence type="ECO:0000256" key="4">
    <source>
        <dbReference type="ARBA" id="ARBA00022989"/>
    </source>
</evidence>
<dbReference type="InterPro" id="IPR036259">
    <property type="entry name" value="MFS_trans_sf"/>
</dbReference>
<proteinExistence type="inferred from homology"/>
<gene>
    <name evidence="8" type="ORF">ASPZODRAFT_135987</name>
</gene>
<dbReference type="PROSITE" id="PS00217">
    <property type="entry name" value="SUGAR_TRANSPORT_2"/>
    <property type="match status" value="1"/>
</dbReference>
<dbReference type="RefSeq" id="XP_022578039.1">
    <property type="nucleotide sequence ID" value="XM_022723954.1"/>
</dbReference>
<dbReference type="Gene3D" id="1.20.1250.20">
    <property type="entry name" value="MFS general substrate transporter like domains"/>
    <property type="match status" value="1"/>
</dbReference>
<feature type="transmembrane region" description="Helical" evidence="6">
    <location>
        <begin position="316"/>
        <end position="338"/>
    </location>
</feature>
<evidence type="ECO:0000256" key="6">
    <source>
        <dbReference type="SAM" id="Phobius"/>
    </source>
</evidence>
<dbReference type="SUPFAM" id="SSF103473">
    <property type="entry name" value="MFS general substrate transporter"/>
    <property type="match status" value="1"/>
</dbReference>
<protein>
    <recommendedName>
        <fullName evidence="7">Major facilitator superfamily (MFS) profile domain-containing protein</fullName>
    </recommendedName>
</protein>
<evidence type="ECO:0000256" key="1">
    <source>
        <dbReference type="ARBA" id="ARBA00004141"/>
    </source>
</evidence>
<accession>A0A1L9S8P6</accession>
<evidence type="ECO:0000259" key="7">
    <source>
        <dbReference type="PROSITE" id="PS50850"/>
    </source>
</evidence>
<evidence type="ECO:0000256" key="3">
    <source>
        <dbReference type="ARBA" id="ARBA00022692"/>
    </source>
</evidence>
<keyword evidence="9" id="KW-1185">Reference proteome</keyword>
<feature type="transmembrane region" description="Helical" evidence="6">
    <location>
        <begin position="350"/>
        <end position="378"/>
    </location>
</feature>
<feature type="transmembrane region" description="Helical" evidence="6">
    <location>
        <begin position="168"/>
        <end position="190"/>
    </location>
</feature>
<dbReference type="OrthoDB" id="6612291at2759"/>
<evidence type="ECO:0000256" key="2">
    <source>
        <dbReference type="ARBA" id="ARBA00010992"/>
    </source>
</evidence>
<comment type="similarity">
    <text evidence="2">Belongs to the major facilitator superfamily. Sugar transporter (TC 2.A.1.1) family.</text>
</comment>
<feature type="transmembrane region" description="Helical" evidence="6">
    <location>
        <begin position="292"/>
        <end position="310"/>
    </location>
</feature>
<dbReference type="InterPro" id="IPR005829">
    <property type="entry name" value="Sugar_transporter_CS"/>
</dbReference>
<dbReference type="Proteomes" id="UP000184188">
    <property type="component" value="Unassembled WGS sequence"/>
</dbReference>
<feature type="transmembrane region" description="Helical" evidence="6">
    <location>
        <begin position="390"/>
        <end position="412"/>
    </location>
</feature>
<evidence type="ECO:0000313" key="9">
    <source>
        <dbReference type="Proteomes" id="UP000184188"/>
    </source>
</evidence>
<dbReference type="GeneID" id="34610419"/>
<evidence type="ECO:0000256" key="5">
    <source>
        <dbReference type="ARBA" id="ARBA00023136"/>
    </source>
</evidence>
<organism evidence="8 9">
    <name type="scientific">Penicilliopsis zonata CBS 506.65</name>
    <dbReference type="NCBI Taxonomy" id="1073090"/>
    <lineage>
        <taxon>Eukaryota</taxon>
        <taxon>Fungi</taxon>
        <taxon>Dikarya</taxon>
        <taxon>Ascomycota</taxon>
        <taxon>Pezizomycotina</taxon>
        <taxon>Eurotiomycetes</taxon>
        <taxon>Eurotiomycetidae</taxon>
        <taxon>Eurotiales</taxon>
        <taxon>Aspergillaceae</taxon>
        <taxon>Penicilliopsis</taxon>
    </lineage>
</organism>
<feature type="transmembrane region" description="Helical" evidence="6">
    <location>
        <begin position="76"/>
        <end position="94"/>
    </location>
</feature>
<comment type="subcellular location">
    <subcellularLocation>
        <location evidence="1">Membrane</location>
        <topology evidence="1">Multi-pass membrane protein</topology>
    </subcellularLocation>
</comment>
<keyword evidence="4 6" id="KW-1133">Transmembrane helix</keyword>
<feature type="transmembrane region" description="Helical" evidence="6">
    <location>
        <begin position="42"/>
        <end position="64"/>
    </location>
</feature>
<dbReference type="GO" id="GO:0005351">
    <property type="term" value="F:carbohydrate:proton symporter activity"/>
    <property type="evidence" value="ECO:0007669"/>
    <property type="project" value="TreeGrafter"/>
</dbReference>
<feature type="domain" description="Major facilitator superfamily (MFS) profile" evidence="7">
    <location>
        <begin position="1"/>
        <end position="442"/>
    </location>
</feature>